<reference evidence="3" key="1">
    <citation type="submission" date="2024-02" db="UniProtKB">
        <authorList>
            <consortium name="WormBaseParasite"/>
        </authorList>
    </citation>
    <scope>IDENTIFICATION</scope>
</reference>
<feature type="region of interest" description="Disordered" evidence="1">
    <location>
        <begin position="24"/>
        <end position="74"/>
    </location>
</feature>
<organism evidence="2 3">
    <name type="scientific">Mesorhabditis belari</name>
    <dbReference type="NCBI Taxonomy" id="2138241"/>
    <lineage>
        <taxon>Eukaryota</taxon>
        <taxon>Metazoa</taxon>
        <taxon>Ecdysozoa</taxon>
        <taxon>Nematoda</taxon>
        <taxon>Chromadorea</taxon>
        <taxon>Rhabditida</taxon>
        <taxon>Rhabditina</taxon>
        <taxon>Rhabditomorpha</taxon>
        <taxon>Rhabditoidea</taxon>
        <taxon>Rhabditidae</taxon>
        <taxon>Mesorhabditinae</taxon>
        <taxon>Mesorhabditis</taxon>
    </lineage>
</organism>
<sequence length="74" mass="7880">MDLPPQYPSAASFATASFTQPSSYAAQYTSHNDIPEPSSSASPPPGGSIIDARKGSWNLEPRSISPMDLARKEL</sequence>
<dbReference type="Proteomes" id="UP000887575">
    <property type="component" value="Unassembled WGS sequence"/>
</dbReference>
<protein>
    <submittedName>
        <fullName evidence="3">Uncharacterized protein</fullName>
    </submittedName>
</protein>
<name>A0AAF3FFM1_9BILA</name>
<dbReference type="WBParaSite" id="MBELARI_LOCUS5842">
    <property type="protein sequence ID" value="MBELARI_LOCUS5842"/>
    <property type="gene ID" value="MBELARI_LOCUS5842"/>
</dbReference>
<accession>A0AAF3FFM1</accession>
<evidence type="ECO:0000313" key="3">
    <source>
        <dbReference type="WBParaSite" id="MBELARI_LOCUS5842"/>
    </source>
</evidence>
<evidence type="ECO:0000313" key="2">
    <source>
        <dbReference type="Proteomes" id="UP000887575"/>
    </source>
</evidence>
<proteinExistence type="predicted"/>
<keyword evidence="2" id="KW-1185">Reference proteome</keyword>
<evidence type="ECO:0000256" key="1">
    <source>
        <dbReference type="SAM" id="MobiDB-lite"/>
    </source>
</evidence>
<dbReference type="AlphaFoldDB" id="A0AAF3FFM1"/>